<dbReference type="Pfam" id="PF01553">
    <property type="entry name" value="Acyltransferase"/>
    <property type="match status" value="1"/>
</dbReference>
<reference evidence="6 7" key="1">
    <citation type="submission" date="2015-09" db="EMBL/GenBank/DDBJ databases">
        <title>Sorangium comparison.</title>
        <authorList>
            <person name="Zaburannyi N."/>
            <person name="Bunk B."/>
            <person name="Overmann J."/>
            <person name="Mueller R."/>
        </authorList>
    </citation>
    <scope>NUCLEOTIDE SEQUENCE [LARGE SCALE GENOMIC DNA]</scope>
    <source>
        <strain evidence="6 7">So ce836</strain>
    </source>
</reference>
<evidence type="ECO:0000313" key="6">
    <source>
        <dbReference type="EMBL" id="AUX32156.1"/>
    </source>
</evidence>
<keyword evidence="2" id="KW-0808">Transferase</keyword>
<keyword evidence="3" id="KW-0012">Acyltransferase</keyword>
<dbReference type="SMART" id="SM00563">
    <property type="entry name" value="PlsC"/>
    <property type="match status" value="1"/>
</dbReference>
<organism evidence="6 7">
    <name type="scientific">Sorangium cellulosum</name>
    <name type="common">Polyangium cellulosum</name>
    <dbReference type="NCBI Taxonomy" id="56"/>
    <lineage>
        <taxon>Bacteria</taxon>
        <taxon>Pseudomonadati</taxon>
        <taxon>Myxococcota</taxon>
        <taxon>Polyangia</taxon>
        <taxon>Polyangiales</taxon>
        <taxon>Polyangiaceae</taxon>
        <taxon>Sorangium</taxon>
    </lineage>
</organism>
<dbReference type="CDD" id="cd07989">
    <property type="entry name" value="LPLAT_AGPAT-like"/>
    <property type="match status" value="1"/>
</dbReference>
<accession>A0A4P2QQ99</accession>
<dbReference type="AlphaFoldDB" id="A0A4P2QQ99"/>
<dbReference type="GO" id="GO:0003841">
    <property type="term" value="F:1-acylglycerol-3-phosphate O-acyltransferase activity"/>
    <property type="evidence" value="ECO:0007669"/>
    <property type="project" value="TreeGrafter"/>
</dbReference>
<dbReference type="SUPFAM" id="SSF69593">
    <property type="entry name" value="Glycerol-3-phosphate (1)-acyltransferase"/>
    <property type="match status" value="1"/>
</dbReference>
<gene>
    <name evidence="6" type="ORF">SOCE836_042920</name>
</gene>
<evidence type="ECO:0000256" key="2">
    <source>
        <dbReference type="ARBA" id="ARBA00022679"/>
    </source>
</evidence>
<evidence type="ECO:0000256" key="4">
    <source>
        <dbReference type="SAM" id="MobiDB-lite"/>
    </source>
</evidence>
<dbReference type="PANTHER" id="PTHR10434:SF11">
    <property type="entry name" value="1-ACYL-SN-GLYCEROL-3-PHOSPHATE ACYLTRANSFERASE"/>
    <property type="match status" value="1"/>
</dbReference>
<dbReference type="GO" id="GO:0006654">
    <property type="term" value="P:phosphatidic acid biosynthetic process"/>
    <property type="evidence" value="ECO:0007669"/>
    <property type="project" value="TreeGrafter"/>
</dbReference>
<evidence type="ECO:0000256" key="3">
    <source>
        <dbReference type="ARBA" id="ARBA00023315"/>
    </source>
</evidence>
<comment type="pathway">
    <text evidence="1">Lipid metabolism.</text>
</comment>
<dbReference type="RefSeq" id="WP_129575813.1">
    <property type="nucleotide sequence ID" value="NZ_CP012672.1"/>
</dbReference>
<feature type="domain" description="Phospholipid/glycerol acyltransferase" evidence="5">
    <location>
        <begin position="73"/>
        <end position="192"/>
    </location>
</feature>
<dbReference type="Proteomes" id="UP000295497">
    <property type="component" value="Chromosome"/>
</dbReference>
<evidence type="ECO:0000313" key="7">
    <source>
        <dbReference type="Proteomes" id="UP000295497"/>
    </source>
</evidence>
<proteinExistence type="predicted"/>
<evidence type="ECO:0000256" key="1">
    <source>
        <dbReference type="ARBA" id="ARBA00005189"/>
    </source>
</evidence>
<feature type="region of interest" description="Disordered" evidence="4">
    <location>
        <begin position="1"/>
        <end position="32"/>
    </location>
</feature>
<dbReference type="InterPro" id="IPR002123">
    <property type="entry name" value="Plipid/glycerol_acylTrfase"/>
</dbReference>
<sequence length="291" mass="32250">MNDSLEAASTDRATHAEQQADKAGQTPTLGPMPRRDLAIWTGQVFPALRALLRWGYFSIDVEGAEHVPRSGPVIYAPNHAGWFTLDTLVGALVMAEQFGLERLPWAAVQDELLKTPRIGAFFEGIGGFPASWLKTPEALPPAIDVLCIYPEGTEGNCKSLLHAYQMRPWRPSFVRLAAARDASIVPLAIVGGEESMPSIAPIRFLKPLVGTLLPLPLSLLPLPTRWKFIFHEPVRVSSVEVGSPGGDSERQRQRVREITASIQERVQRTLDRETADRKLVRLSKVVKPWLR</sequence>
<protein>
    <recommendedName>
        <fullName evidence="5">Phospholipid/glycerol acyltransferase domain-containing protein</fullName>
    </recommendedName>
</protein>
<name>A0A4P2QQ99_SORCE</name>
<dbReference type="PANTHER" id="PTHR10434">
    <property type="entry name" value="1-ACYL-SN-GLYCEROL-3-PHOSPHATE ACYLTRANSFERASE"/>
    <property type="match status" value="1"/>
</dbReference>
<evidence type="ECO:0000259" key="5">
    <source>
        <dbReference type="SMART" id="SM00563"/>
    </source>
</evidence>
<dbReference type="EMBL" id="CP012672">
    <property type="protein sequence ID" value="AUX32156.1"/>
    <property type="molecule type" value="Genomic_DNA"/>
</dbReference>